<feature type="region of interest" description="Disordered" evidence="7">
    <location>
        <begin position="391"/>
        <end position="418"/>
    </location>
</feature>
<dbReference type="Gene3D" id="2.130.10.10">
    <property type="entry name" value="YVTN repeat-like/Quinoprotein amine dehydrogenase"/>
    <property type="match status" value="1"/>
</dbReference>
<dbReference type="GO" id="GO:0007266">
    <property type="term" value="P:Rho protein signal transduction"/>
    <property type="evidence" value="ECO:0007669"/>
    <property type="project" value="TreeGrafter"/>
</dbReference>
<dbReference type="Gene3D" id="2.30.29.30">
    <property type="entry name" value="Pleckstrin-homology domain (PH domain)/Phosphotyrosine-binding domain (PTB)"/>
    <property type="match status" value="1"/>
</dbReference>
<dbReference type="InterPro" id="IPR036028">
    <property type="entry name" value="SH3-like_dom_sf"/>
</dbReference>
<dbReference type="SUPFAM" id="SSF47769">
    <property type="entry name" value="SAM/Pointed domain"/>
    <property type="match status" value="1"/>
</dbReference>
<feature type="transmembrane region" description="Helical" evidence="8">
    <location>
        <begin position="815"/>
        <end position="835"/>
    </location>
</feature>
<dbReference type="GO" id="GO:0031982">
    <property type="term" value="C:vesicle"/>
    <property type="evidence" value="ECO:0007669"/>
    <property type="project" value="TreeGrafter"/>
</dbReference>
<sequence length="1313" mass="145386">MTNISRYLVNHLLTFSLQDGDVQSVEEAQSRLSVLAQNQKLWSQQMYLDVGAKAIHLRDTQSQDELENYPFKSIYRCDAINTEKHFKSLLLLVCQSADLKKPDILFFNCETVKAEQIRDDIAHAVSGSSAGSRSKKLPDALRLPSSEEKMVDPYEIPKPPYPHAPNPPPANPPPYPGHRVNGGGPDISFLRAEREVGILNHCFNDIEIFMGKLQQTAEAATVLNQRKKKKKKSKKQSAEEDLLTLKARPPPEEEFIDIFQKFKYCFSLLARLKSTISNPSSEELVHHIFKPLDMMVRTTGGPALGASVSSPALTSSAVSLLQDTLSVEEKQLWTSLGPNWTLPRSQLRGPVAPYTPVFLDGWKPEASRADGQVWEDPVDAQHKHEALRVQQVPQQQQPVGPADTHISDETDGRRLPPESDRLYSCTYDFIARNSSELSVQQGETLEVIESSKRWWKCRNRFDQIGFVPFNILDPLAHADSPVNNKAPSAPAPPPLAKNFSVVPPNSSPATPQRPRSLPPYGQHIPASEDTDNKVILMNDELLQRLTNGKTNANKPLVIPRSSDTSVPLDYHSPPDEVAQWLRGKGFSEPTVSCLGVLTGAQLFSLNKDELRAVIPDEGARVYSQLTVQKALLEDARRATELETVMEKQKMKVDLKLESSTLSARGCDGVLGYESGIGCDASSSSPWIVSANGACLVIADLLNLLQDFLGLVDVSLGSKLLSLGQKLPYFLIQLMDLLCLRHSTNTTIYIYPKPHFWEFDIVWSTMEATGSATEGEPLKTGEDRAEMGTAPSATELKKKSCKEGLGFVKLNHWRTAAFFFSLFLCLTIVFAFSFIIPCPVRPQYLVTWNRTFSEAATYDFLAIEDASKDKVMDVLFVLKNTQGSQNNTCADAGLPSPCVFVVAVDGTDGETLWERPLAPEFHWAQCGLDKETGRMWDCLLSHSDQLTAVDKYTGDIRWQQPQPPGLHSTVPVLSVPDLDGDKVSDVALVASNKTQTRLLFLSGKTGVQIGSTVVLNSTETANHLLFCTTEGSYYVLLQTDTGLYGLALWRIAAKAKAGMEVGLKKDKHWEKNASATSDLVPIYKSDSVRQVLRTSETDDSPNLLLVTGKEVALVDGKHLQLLWRFNTSSVLSEPSFGHFNKDNILDVVIEEGVGNSTKRVIILDGKSGHVLWEVDLLASPNSPRPASIHTTNSFSVFVFWGMMPSETNSSEALTSDRHSYLLHPLYSKVLLESTTFTEHIVTFKATLLEHGRHAAYILLTGPGTQGEEGTVVLSKRKMKQDIPDSKVLRIGTDGSSETNEDIIEALNRLRFSDW</sequence>
<keyword evidence="8" id="KW-0812">Transmembrane</keyword>
<dbReference type="GO" id="GO:0035023">
    <property type="term" value="P:regulation of Rho protein signal transduction"/>
    <property type="evidence" value="ECO:0007669"/>
    <property type="project" value="TreeGrafter"/>
</dbReference>
<keyword evidence="11" id="KW-1185">Reference proteome</keyword>
<evidence type="ECO:0000256" key="6">
    <source>
        <dbReference type="PROSITE-ProRule" id="PRU00192"/>
    </source>
</evidence>
<evidence type="ECO:0000259" key="9">
    <source>
        <dbReference type="PROSITE" id="PS50002"/>
    </source>
</evidence>
<feature type="region of interest" description="Disordered" evidence="7">
    <location>
        <begin position="483"/>
        <end position="527"/>
    </location>
</feature>
<organism evidence="10 11">
    <name type="scientific">Etheostoma spectabile</name>
    <name type="common">orangethroat darter</name>
    <dbReference type="NCBI Taxonomy" id="54343"/>
    <lineage>
        <taxon>Eukaryota</taxon>
        <taxon>Metazoa</taxon>
        <taxon>Chordata</taxon>
        <taxon>Craniata</taxon>
        <taxon>Vertebrata</taxon>
        <taxon>Euteleostomi</taxon>
        <taxon>Actinopterygii</taxon>
        <taxon>Neopterygii</taxon>
        <taxon>Teleostei</taxon>
        <taxon>Neoteleostei</taxon>
        <taxon>Acanthomorphata</taxon>
        <taxon>Eupercaria</taxon>
        <taxon>Perciformes</taxon>
        <taxon>Percoidei</taxon>
        <taxon>Percidae</taxon>
        <taxon>Etheostomatinae</taxon>
        <taxon>Etheostoma</taxon>
    </lineage>
</organism>
<dbReference type="PANTHER" id="PTHR12287:SF24">
    <property type="entry name" value="EPIDERMAL GROWTH FACTOR RECEPTOR KINASE SUBSTRATE 8-LIKE PROTEIN 1 ISOFORM X1"/>
    <property type="match status" value="1"/>
</dbReference>
<dbReference type="GO" id="GO:0005737">
    <property type="term" value="C:cytoplasm"/>
    <property type="evidence" value="ECO:0007669"/>
    <property type="project" value="UniProtKB-SubCell"/>
</dbReference>
<dbReference type="Gene3D" id="2.30.30.40">
    <property type="entry name" value="SH3 Domains"/>
    <property type="match status" value="1"/>
</dbReference>
<dbReference type="InterPro" id="IPR041418">
    <property type="entry name" value="SAM_3"/>
</dbReference>
<dbReference type="InterPro" id="IPR013625">
    <property type="entry name" value="PTB"/>
</dbReference>
<dbReference type="CDD" id="cd01210">
    <property type="entry name" value="PTB_EPS8"/>
    <property type="match status" value="1"/>
</dbReference>
<keyword evidence="8" id="KW-1133">Transmembrane helix</keyword>
<dbReference type="Proteomes" id="UP000327493">
    <property type="component" value="Chromosome 21"/>
</dbReference>
<evidence type="ECO:0000256" key="8">
    <source>
        <dbReference type="SAM" id="Phobius"/>
    </source>
</evidence>
<protein>
    <recommendedName>
        <fullName evidence="9">SH3 domain-containing protein</fullName>
    </recommendedName>
</protein>
<dbReference type="PANTHER" id="PTHR12287">
    <property type="entry name" value="EPIDERMAL GROWTH FACTOR RECEPTOR KINASE SUBSTRATE EPS8-RELATED PROTEIN"/>
    <property type="match status" value="1"/>
</dbReference>
<dbReference type="EMBL" id="VOFY01000021">
    <property type="protein sequence ID" value="KAA8581720.1"/>
    <property type="molecule type" value="Genomic_DNA"/>
</dbReference>
<keyword evidence="3 6" id="KW-0728">SH3 domain</keyword>
<dbReference type="Pfam" id="PF18016">
    <property type="entry name" value="SAM_3"/>
    <property type="match status" value="1"/>
</dbReference>
<evidence type="ECO:0000313" key="10">
    <source>
        <dbReference type="EMBL" id="KAA8581720.1"/>
    </source>
</evidence>
<dbReference type="GO" id="GO:1900029">
    <property type="term" value="P:positive regulation of ruffle assembly"/>
    <property type="evidence" value="ECO:0007669"/>
    <property type="project" value="TreeGrafter"/>
</dbReference>
<evidence type="ECO:0000256" key="7">
    <source>
        <dbReference type="SAM" id="MobiDB-lite"/>
    </source>
</evidence>
<dbReference type="FunFam" id="2.30.30.40:FF:000071">
    <property type="entry name" value="Epidermal growth factor receptor kinase substrate 8"/>
    <property type="match status" value="1"/>
</dbReference>
<dbReference type="InterPro" id="IPR055093">
    <property type="entry name" value="EPS8_2nd"/>
</dbReference>
<dbReference type="SMART" id="SM00326">
    <property type="entry name" value="SH3"/>
    <property type="match status" value="1"/>
</dbReference>
<proteinExistence type="inferred from homology"/>
<evidence type="ECO:0000256" key="3">
    <source>
        <dbReference type="ARBA" id="ARBA00022443"/>
    </source>
</evidence>
<dbReference type="Pfam" id="PF22975">
    <property type="entry name" value="EPS8_2nd"/>
    <property type="match status" value="1"/>
</dbReference>
<dbReference type="InterPro" id="IPR013761">
    <property type="entry name" value="SAM/pointed_sf"/>
</dbReference>
<dbReference type="Gene3D" id="1.10.150.50">
    <property type="entry name" value="Transcription Factor, Ets-1"/>
    <property type="match status" value="1"/>
</dbReference>
<dbReference type="SUPFAM" id="SSF50998">
    <property type="entry name" value="Quinoprotein alcohol dehydrogenase-like"/>
    <property type="match status" value="1"/>
</dbReference>
<accession>A0A5J5CMZ0</accession>
<dbReference type="InterPro" id="IPR055409">
    <property type="entry name" value="Beta-prop_FAM234A_B"/>
</dbReference>
<feature type="domain" description="SH3" evidence="9">
    <location>
        <begin position="418"/>
        <end position="477"/>
    </location>
</feature>
<evidence type="ECO:0000256" key="5">
    <source>
        <dbReference type="ARBA" id="ARBA00022553"/>
    </source>
</evidence>
<dbReference type="Pfam" id="PF08416">
    <property type="entry name" value="PTB"/>
    <property type="match status" value="1"/>
</dbReference>
<dbReference type="GO" id="GO:0003779">
    <property type="term" value="F:actin binding"/>
    <property type="evidence" value="ECO:0007669"/>
    <property type="project" value="TreeGrafter"/>
</dbReference>
<dbReference type="SUPFAM" id="SSF50729">
    <property type="entry name" value="PH domain-like"/>
    <property type="match status" value="1"/>
</dbReference>
<evidence type="ECO:0000256" key="2">
    <source>
        <dbReference type="ARBA" id="ARBA00006197"/>
    </source>
</evidence>
<evidence type="ECO:0000313" key="11">
    <source>
        <dbReference type="Proteomes" id="UP000327493"/>
    </source>
</evidence>
<keyword evidence="4" id="KW-0963">Cytoplasm</keyword>
<dbReference type="Pfam" id="PF23727">
    <property type="entry name" value="Beta-prop_FAM234A_B"/>
    <property type="match status" value="1"/>
</dbReference>
<comment type="similarity">
    <text evidence="2">Belongs to the EPS8 family.</text>
</comment>
<keyword evidence="5" id="KW-0597">Phosphoprotein</keyword>
<dbReference type="GO" id="GO:0032587">
    <property type="term" value="C:ruffle membrane"/>
    <property type="evidence" value="ECO:0007669"/>
    <property type="project" value="TreeGrafter"/>
</dbReference>
<dbReference type="InterPro" id="IPR011993">
    <property type="entry name" value="PH-like_dom_sf"/>
</dbReference>
<dbReference type="FunFam" id="1.10.150.50:FF:000023">
    <property type="entry name" value="Epidermal growth factor receptor kinase substrate 8"/>
    <property type="match status" value="1"/>
</dbReference>
<dbReference type="Pfam" id="PF00018">
    <property type="entry name" value="SH3_1"/>
    <property type="match status" value="1"/>
</dbReference>
<reference evidence="10 11" key="1">
    <citation type="submission" date="2019-08" db="EMBL/GenBank/DDBJ databases">
        <title>A chromosome-level genome assembly, high-density linkage maps, and genome scans reveal the genomic architecture of hybrid incompatibilities underlying speciation via character displacement in darters (Percidae: Etheostominae).</title>
        <authorList>
            <person name="Moran R.L."/>
            <person name="Catchen J.M."/>
            <person name="Fuller R.C."/>
        </authorList>
    </citation>
    <scope>NUCLEOTIDE SEQUENCE [LARGE SCALE GENOMIC DNA]</scope>
    <source>
        <strain evidence="10">EspeVRDwgs_2016</strain>
        <tissue evidence="10">Muscle</tissue>
    </source>
</reference>
<dbReference type="InterPro" id="IPR039801">
    <property type="entry name" value="EPS8-like"/>
</dbReference>
<comment type="subcellular location">
    <subcellularLocation>
        <location evidence="1">Cytoplasm</location>
    </subcellularLocation>
</comment>
<keyword evidence="8" id="KW-0472">Membrane</keyword>
<dbReference type="InterPro" id="IPR001452">
    <property type="entry name" value="SH3_domain"/>
</dbReference>
<feature type="compositionally biased region" description="Basic and acidic residues" evidence="7">
    <location>
        <begin position="405"/>
        <end position="418"/>
    </location>
</feature>
<dbReference type="PROSITE" id="PS50002">
    <property type="entry name" value="SH3"/>
    <property type="match status" value="1"/>
</dbReference>
<name>A0A5J5CMZ0_9PERO</name>
<gene>
    <name evidence="10" type="ORF">FQN60_003301</name>
</gene>
<dbReference type="InterPro" id="IPR033928">
    <property type="entry name" value="EPS8_PTB"/>
</dbReference>
<dbReference type="InterPro" id="IPR015943">
    <property type="entry name" value="WD40/YVTN_repeat-like_dom_sf"/>
</dbReference>
<dbReference type="SUPFAM" id="SSF50044">
    <property type="entry name" value="SH3-domain"/>
    <property type="match status" value="1"/>
</dbReference>
<comment type="caution">
    <text evidence="10">The sequence shown here is derived from an EMBL/GenBank/DDBJ whole genome shotgun (WGS) entry which is preliminary data.</text>
</comment>
<feature type="region of interest" description="Disordered" evidence="7">
    <location>
        <begin position="125"/>
        <end position="182"/>
    </location>
</feature>
<dbReference type="InterPro" id="IPR011047">
    <property type="entry name" value="Quinoprotein_ADH-like_sf"/>
</dbReference>
<feature type="compositionally biased region" description="Pro residues" evidence="7">
    <location>
        <begin position="156"/>
        <end position="176"/>
    </location>
</feature>
<evidence type="ECO:0000256" key="1">
    <source>
        <dbReference type="ARBA" id="ARBA00004496"/>
    </source>
</evidence>
<dbReference type="CDD" id="cd09540">
    <property type="entry name" value="SAM_EPS8-like"/>
    <property type="match status" value="1"/>
</dbReference>
<evidence type="ECO:0000256" key="4">
    <source>
        <dbReference type="ARBA" id="ARBA00022490"/>
    </source>
</evidence>